<keyword evidence="8 12" id="KW-0805">Transcription regulation</keyword>
<evidence type="ECO:0000256" key="1">
    <source>
        <dbReference type="ARBA" id="ARBA00004496"/>
    </source>
</evidence>
<evidence type="ECO:0000256" key="10">
    <source>
        <dbReference type="ARBA" id="ARBA00023157"/>
    </source>
</evidence>
<comment type="PTM">
    <text evidence="12">Upon Fe-S cluster removal intramolecular disulfide bonds are formed.</text>
</comment>
<sequence>MVVDALVSRYRTQTPTLPPPVADHWEWQQAASCRNADASIFYPPNSSRGHERELLEAQAKSVCHTCPVQRQCLEHALNVGEPYGIWGATTPKERALLAYNSTSPHTL</sequence>
<protein>
    <recommendedName>
        <fullName evidence="12">Transcriptional regulator WhiB</fullName>
    </recommendedName>
</protein>
<dbReference type="Proteomes" id="UP000225108">
    <property type="component" value="Unassembled WGS sequence"/>
</dbReference>
<comment type="subcellular location">
    <subcellularLocation>
        <location evidence="1 12">Cytoplasm</location>
    </subcellularLocation>
</comment>
<feature type="domain" description="4Fe-4S Wbl-type" evidence="13">
    <location>
        <begin position="32"/>
        <end position="96"/>
    </location>
</feature>
<keyword evidence="5 12" id="KW-0479">Metal-binding</keyword>
<comment type="similarity">
    <text evidence="2 12">Belongs to the WhiB family.</text>
</comment>
<keyword evidence="11 12" id="KW-0804">Transcription</keyword>
<dbReference type="GO" id="GO:0046872">
    <property type="term" value="F:metal ion binding"/>
    <property type="evidence" value="ECO:0007669"/>
    <property type="project" value="UniProtKB-KW"/>
</dbReference>
<keyword evidence="4 12" id="KW-0963">Cytoplasm</keyword>
<organism evidence="14 15">
    <name type="scientific">Williamsia marianensis</name>
    <dbReference type="NCBI Taxonomy" id="85044"/>
    <lineage>
        <taxon>Bacteria</taxon>
        <taxon>Bacillati</taxon>
        <taxon>Actinomycetota</taxon>
        <taxon>Actinomycetes</taxon>
        <taxon>Mycobacteriales</taxon>
        <taxon>Nocardiaceae</taxon>
        <taxon>Williamsia</taxon>
    </lineage>
</organism>
<dbReference type="GO" id="GO:0051539">
    <property type="term" value="F:4 iron, 4 sulfur cluster binding"/>
    <property type="evidence" value="ECO:0007669"/>
    <property type="project" value="UniProtKB-UniRule"/>
</dbReference>
<dbReference type="GO" id="GO:0003677">
    <property type="term" value="F:DNA binding"/>
    <property type="evidence" value="ECO:0007669"/>
    <property type="project" value="UniProtKB-UniRule"/>
</dbReference>
<feature type="binding site" evidence="12">
    <location>
        <position position="63"/>
    </location>
    <ligand>
        <name>[4Fe-4S] cluster</name>
        <dbReference type="ChEBI" id="CHEBI:49883"/>
    </ligand>
</feature>
<dbReference type="GO" id="GO:0035731">
    <property type="term" value="F:dinitrosyl-iron complex binding"/>
    <property type="evidence" value="ECO:0007669"/>
    <property type="project" value="UniProtKB-UniRule"/>
</dbReference>
<name>A0A2G3PMM2_WILMA</name>
<feature type="binding site" evidence="12">
    <location>
        <position position="33"/>
    </location>
    <ligand>
        <name>[4Fe-4S] cluster</name>
        <dbReference type="ChEBI" id="CHEBI:49883"/>
    </ligand>
</feature>
<evidence type="ECO:0000259" key="13">
    <source>
        <dbReference type="PROSITE" id="PS51674"/>
    </source>
</evidence>
<evidence type="ECO:0000256" key="7">
    <source>
        <dbReference type="ARBA" id="ARBA00023014"/>
    </source>
</evidence>
<dbReference type="HAMAP" id="MF_01479">
    <property type="entry name" value="WhiB"/>
    <property type="match status" value="1"/>
</dbReference>
<evidence type="ECO:0000313" key="14">
    <source>
        <dbReference type="EMBL" id="PHV66983.1"/>
    </source>
</evidence>
<evidence type="ECO:0000256" key="6">
    <source>
        <dbReference type="ARBA" id="ARBA00023004"/>
    </source>
</evidence>
<evidence type="ECO:0000256" key="5">
    <source>
        <dbReference type="ARBA" id="ARBA00022723"/>
    </source>
</evidence>
<dbReference type="InterPro" id="IPR003482">
    <property type="entry name" value="Whib"/>
</dbReference>
<comment type="caution">
    <text evidence="14">The sequence shown here is derived from an EMBL/GenBank/DDBJ whole genome shotgun (WGS) entry which is preliminary data.</text>
</comment>
<evidence type="ECO:0000256" key="4">
    <source>
        <dbReference type="ARBA" id="ARBA00022490"/>
    </source>
</evidence>
<dbReference type="Pfam" id="PF02467">
    <property type="entry name" value="Whib"/>
    <property type="match status" value="1"/>
</dbReference>
<keyword evidence="9 12" id="KW-0238">DNA-binding</keyword>
<evidence type="ECO:0000256" key="12">
    <source>
        <dbReference type="HAMAP-Rule" id="MF_01479"/>
    </source>
</evidence>
<comment type="function">
    <text evidence="12">Acts as a transcriptional regulator. Probably redox-responsive. The apo- but not holo-form probably binds DNA.</text>
</comment>
<comment type="PTM">
    <text evidence="12">The Fe-S cluster can be nitrosylated by nitric oxide (NO).</text>
</comment>
<dbReference type="AlphaFoldDB" id="A0A2G3PMM2"/>
<reference evidence="14 15" key="1">
    <citation type="submission" date="2017-10" db="EMBL/GenBank/DDBJ databases">
        <title>The draft genome sequence of Williamsia sp. BULT 1.1 isolated from the semi-arid grassland soils from South Africa.</title>
        <authorList>
            <person name="Kabwe M.H."/>
            <person name="Govender N."/>
            <person name="Mutseka Lunga P."/>
            <person name="Vikram S."/>
            <person name="Makhalanyane T.P."/>
        </authorList>
    </citation>
    <scope>NUCLEOTIDE SEQUENCE [LARGE SCALE GENOMIC DNA]</scope>
    <source>
        <strain evidence="14 15">BULT 1.1</strain>
    </source>
</reference>
<evidence type="ECO:0000313" key="15">
    <source>
        <dbReference type="Proteomes" id="UP000225108"/>
    </source>
</evidence>
<dbReference type="PANTHER" id="PTHR38839:SF5">
    <property type="entry name" value="TRANSCRIPTIONAL REGULATOR WHID"/>
    <property type="match status" value="1"/>
</dbReference>
<feature type="binding site" evidence="12">
    <location>
        <position position="72"/>
    </location>
    <ligand>
        <name>[4Fe-4S] cluster</name>
        <dbReference type="ChEBI" id="CHEBI:49883"/>
    </ligand>
</feature>
<dbReference type="GO" id="GO:0045454">
    <property type="term" value="P:cell redox homeostasis"/>
    <property type="evidence" value="ECO:0007669"/>
    <property type="project" value="TreeGrafter"/>
</dbReference>
<dbReference type="PANTHER" id="PTHR38839">
    <property type="entry name" value="TRANSCRIPTIONAL REGULATOR WHID-RELATED"/>
    <property type="match status" value="1"/>
</dbReference>
<evidence type="ECO:0000256" key="11">
    <source>
        <dbReference type="ARBA" id="ARBA00023163"/>
    </source>
</evidence>
<comment type="cofactor">
    <cofactor evidence="12">
        <name>[4Fe-4S] cluster</name>
        <dbReference type="ChEBI" id="CHEBI:49883"/>
    </cofactor>
    <text evidence="12">Binds 1 [4Fe-4S] cluster per subunit. Following nitrosylation of the [4Fe-4S] cluster binds 1 [4Fe-8(NO)] cluster per subunit.</text>
</comment>
<dbReference type="GO" id="GO:0045892">
    <property type="term" value="P:negative regulation of DNA-templated transcription"/>
    <property type="evidence" value="ECO:0007669"/>
    <property type="project" value="TreeGrafter"/>
</dbReference>
<feature type="binding site" evidence="12">
    <location>
        <position position="66"/>
    </location>
    <ligand>
        <name>[4Fe-4S] cluster</name>
        <dbReference type="ChEBI" id="CHEBI:49883"/>
    </ligand>
</feature>
<dbReference type="GO" id="GO:0047134">
    <property type="term" value="F:protein-disulfide reductase [NAD(P)H] activity"/>
    <property type="evidence" value="ECO:0007669"/>
    <property type="project" value="TreeGrafter"/>
</dbReference>
<keyword evidence="10 12" id="KW-1015">Disulfide bond</keyword>
<dbReference type="RefSeq" id="WP_099383357.1">
    <property type="nucleotide sequence ID" value="NZ_PEBD01000008.1"/>
</dbReference>
<evidence type="ECO:0000256" key="8">
    <source>
        <dbReference type="ARBA" id="ARBA00023015"/>
    </source>
</evidence>
<dbReference type="InterPro" id="IPR034768">
    <property type="entry name" value="4FE4S_WBL"/>
</dbReference>
<dbReference type="PROSITE" id="PS51674">
    <property type="entry name" value="4FE4S_WBL"/>
    <property type="match status" value="1"/>
</dbReference>
<evidence type="ECO:0000256" key="9">
    <source>
        <dbReference type="ARBA" id="ARBA00023125"/>
    </source>
</evidence>
<evidence type="ECO:0000256" key="3">
    <source>
        <dbReference type="ARBA" id="ARBA00022485"/>
    </source>
</evidence>
<evidence type="ECO:0000256" key="2">
    <source>
        <dbReference type="ARBA" id="ARBA00006597"/>
    </source>
</evidence>
<keyword evidence="7 12" id="KW-0411">Iron-sulfur</keyword>
<accession>A0A2G3PMM2</accession>
<proteinExistence type="inferred from homology"/>
<dbReference type="GO" id="GO:0005737">
    <property type="term" value="C:cytoplasm"/>
    <property type="evidence" value="ECO:0007669"/>
    <property type="project" value="UniProtKB-SubCell"/>
</dbReference>
<dbReference type="EMBL" id="PEBD01000008">
    <property type="protein sequence ID" value="PHV66983.1"/>
    <property type="molecule type" value="Genomic_DNA"/>
</dbReference>
<keyword evidence="3 12" id="KW-0004">4Fe-4S</keyword>
<keyword evidence="6 12" id="KW-0408">Iron</keyword>
<gene>
    <name evidence="12" type="primary">whiB</name>
    <name evidence="14" type="ORF">CSW57_12180</name>
</gene>